<accession>A0A6J4UZT1</accession>
<reference evidence="2" key="1">
    <citation type="submission" date="2020-02" db="EMBL/GenBank/DDBJ databases">
        <authorList>
            <person name="Meier V. D."/>
        </authorList>
    </citation>
    <scope>NUCLEOTIDE SEQUENCE</scope>
    <source>
        <strain evidence="2">AVDCRST_MAG70</strain>
    </source>
</reference>
<feature type="region of interest" description="Disordered" evidence="1">
    <location>
        <begin position="1"/>
        <end position="33"/>
    </location>
</feature>
<name>A0A6J4UZT1_9BACT</name>
<organism evidence="2">
    <name type="scientific">uncultured Thermomicrobiales bacterium</name>
    <dbReference type="NCBI Taxonomy" id="1645740"/>
    <lineage>
        <taxon>Bacteria</taxon>
        <taxon>Pseudomonadati</taxon>
        <taxon>Thermomicrobiota</taxon>
        <taxon>Thermomicrobia</taxon>
        <taxon>Thermomicrobiales</taxon>
        <taxon>environmental samples</taxon>
    </lineage>
</organism>
<gene>
    <name evidence="2" type="ORF">AVDCRST_MAG70-1991</name>
</gene>
<dbReference type="AlphaFoldDB" id="A0A6J4UZT1"/>
<evidence type="ECO:0000313" key="2">
    <source>
        <dbReference type="EMBL" id="CAA9565386.1"/>
    </source>
</evidence>
<proteinExistence type="predicted"/>
<sequence length="45" mass="4914">MVRAMSRGVPADLDSIPTSGAGRGDWGEPTRPPSVRRAMTQIYRI</sequence>
<evidence type="ECO:0000256" key="1">
    <source>
        <dbReference type="SAM" id="MobiDB-lite"/>
    </source>
</evidence>
<dbReference type="EMBL" id="CADCWH010000319">
    <property type="protein sequence ID" value="CAA9565386.1"/>
    <property type="molecule type" value="Genomic_DNA"/>
</dbReference>
<protein>
    <submittedName>
        <fullName evidence="2">Uncharacterized protein</fullName>
    </submittedName>
</protein>